<dbReference type="AlphaFoldDB" id="A0A1F6P9G3"/>
<dbReference type="EMBL" id="MFRA01000005">
    <property type="protein sequence ID" value="OGH92593.1"/>
    <property type="molecule type" value="Genomic_DNA"/>
</dbReference>
<dbReference type="STRING" id="1798705.A2563_02865"/>
<sequence>MKLSKLMHVASVVVGTTGIITFTTAILGGGDNLVFGITKIDALLCSGILILIAIWLAVSTIHHMMLEKQGKII</sequence>
<comment type="caution">
    <text evidence="2">The sequence shown here is derived from an EMBL/GenBank/DDBJ whole genome shotgun (WGS) entry which is preliminary data.</text>
</comment>
<evidence type="ECO:0000313" key="3">
    <source>
        <dbReference type="Proteomes" id="UP000176634"/>
    </source>
</evidence>
<name>A0A1F6P9G3_9BACT</name>
<proteinExistence type="predicted"/>
<organism evidence="2 3">
    <name type="scientific">Candidatus Magasanikbacteria bacterium RIFOXYD1_FULL_40_23</name>
    <dbReference type="NCBI Taxonomy" id="1798705"/>
    <lineage>
        <taxon>Bacteria</taxon>
        <taxon>Candidatus Magasanikiibacteriota</taxon>
    </lineage>
</organism>
<keyword evidence="1" id="KW-1133">Transmembrane helix</keyword>
<reference evidence="2 3" key="1">
    <citation type="journal article" date="2016" name="Nat. Commun.">
        <title>Thousands of microbial genomes shed light on interconnected biogeochemical processes in an aquifer system.</title>
        <authorList>
            <person name="Anantharaman K."/>
            <person name="Brown C.T."/>
            <person name="Hug L.A."/>
            <person name="Sharon I."/>
            <person name="Castelle C.J."/>
            <person name="Probst A.J."/>
            <person name="Thomas B.C."/>
            <person name="Singh A."/>
            <person name="Wilkins M.J."/>
            <person name="Karaoz U."/>
            <person name="Brodie E.L."/>
            <person name="Williams K.H."/>
            <person name="Hubbard S.S."/>
            <person name="Banfield J.F."/>
        </authorList>
    </citation>
    <scope>NUCLEOTIDE SEQUENCE [LARGE SCALE GENOMIC DNA]</scope>
</reference>
<feature type="transmembrane region" description="Helical" evidence="1">
    <location>
        <begin position="7"/>
        <end position="27"/>
    </location>
</feature>
<dbReference type="Proteomes" id="UP000176634">
    <property type="component" value="Unassembled WGS sequence"/>
</dbReference>
<evidence type="ECO:0000256" key="1">
    <source>
        <dbReference type="SAM" id="Phobius"/>
    </source>
</evidence>
<accession>A0A1F6P9G3</accession>
<protein>
    <submittedName>
        <fullName evidence="2">Uncharacterized protein</fullName>
    </submittedName>
</protein>
<evidence type="ECO:0000313" key="2">
    <source>
        <dbReference type="EMBL" id="OGH92593.1"/>
    </source>
</evidence>
<keyword evidence="1" id="KW-0812">Transmembrane</keyword>
<keyword evidence="1" id="KW-0472">Membrane</keyword>
<gene>
    <name evidence="2" type="ORF">A2563_02865</name>
</gene>
<feature type="transmembrane region" description="Helical" evidence="1">
    <location>
        <begin position="33"/>
        <end position="58"/>
    </location>
</feature>